<evidence type="ECO:0000256" key="3">
    <source>
        <dbReference type="ARBA" id="ARBA00023125"/>
    </source>
</evidence>
<dbReference type="AlphaFoldDB" id="A0ABD3BBK9"/>
<keyword evidence="4" id="KW-0804">Transcription</keyword>
<dbReference type="GO" id="GO:0003677">
    <property type="term" value="F:DNA binding"/>
    <property type="evidence" value="ECO:0007669"/>
    <property type="project" value="UniProtKB-KW"/>
</dbReference>
<dbReference type="GO" id="GO:0005634">
    <property type="term" value="C:nucleus"/>
    <property type="evidence" value="ECO:0007669"/>
    <property type="project" value="UniProtKB-SubCell"/>
</dbReference>
<dbReference type="PANTHER" id="PTHR48019">
    <property type="entry name" value="SERUM RESPONSE FACTOR HOMOLOG"/>
    <property type="match status" value="1"/>
</dbReference>
<evidence type="ECO:0000256" key="1">
    <source>
        <dbReference type="ARBA" id="ARBA00004123"/>
    </source>
</evidence>
<dbReference type="InterPro" id="IPR002100">
    <property type="entry name" value="TF_MADSbox"/>
</dbReference>
<dbReference type="Proteomes" id="UP001632038">
    <property type="component" value="Unassembled WGS sequence"/>
</dbReference>
<organism evidence="7 8">
    <name type="scientific">Castilleja foliolosa</name>
    <dbReference type="NCBI Taxonomy" id="1961234"/>
    <lineage>
        <taxon>Eukaryota</taxon>
        <taxon>Viridiplantae</taxon>
        <taxon>Streptophyta</taxon>
        <taxon>Embryophyta</taxon>
        <taxon>Tracheophyta</taxon>
        <taxon>Spermatophyta</taxon>
        <taxon>Magnoliopsida</taxon>
        <taxon>eudicotyledons</taxon>
        <taxon>Gunneridae</taxon>
        <taxon>Pentapetalae</taxon>
        <taxon>asterids</taxon>
        <taxon>lamiids</taxon>
        <taxon>Lamiales</taxon>
        <taxon>Orobanchaceae</taxon>
        <taxon>Pedicularideae</taxon>
        <taxon>Castillejinae</taxon>
        <taxon>Castilleja</taxon>
    </lineage>
</organism>
<keyword evidence="3" id="KW-0238">DNA-binding</keyword>
<dbReference type="PROSITE" id="PS50066">
    <property type="entry name" value="MADS_BOX_2"/>
    <property type="match status" value="1"/>
</dbReference>
<dbReference type="Pfam" id="PF00319">
    <property type="entry name" value="SRF-TF"/>
    <property type="match status" value="1"/>
</dbReference>
<dbReference type="SMART" id="SM00432">
    <property type="entry name" value="MADS"/>
    <property type="match status" value="1"/>
</dbReference>
<gene>
    <name evidence="7" type="ORF">CASFOL_041572</name>
</gene>
<comment type="subcellular location">
    <subcellularLocation>
        <location evidence="1">Nucleus</location>
    </subcellularLocation>
</comment>
<evidence type="ECO:0000256" key="5">
    <source>
        <dbReference type="ARBA" id="ARBA00023242"/>
    </source>
</evidence>
<evidence type="ECO:0000259" key="6">
    <source>
        <dbReference type="PROSITE" id="PS50066"/>
    </source>
</evidence>
<keyword evidence="2" id="KW-0805">Transcription regulation</keyword>
<dbReference type="InterPro" id="IPR036879">
    <property type="entry name" value="TF_MADSbox_sf"/>
</dbReference>
<dbReference type="InterPro" id="IPR050142">
    <property type="entry name" value="MADS-box/MEF2_TF"/>
</dbReference>
<dbReference type="EMBL" id="JAVIJP010000105">
    <property type="protein sequence ID" value="KAL3614486.1"/>
    <property type="molecule type" value="Genomic_DNA"/>
</dbReference>
<reference evidence="8" key="1">
    <citation type="journal article" date="2024" name="IScience">
        <title>Strigolactones Initiate the Formation of Haustorium-like Structures in Castilleja.</title>
        <authorList>
            <person name="Buerger M."/>
            <person name="Peterson D."/>
            <person name="Chory J."/>
        </authorList>
    </citation>
    <scope>NUCLEOTIDE SEQUENCE [LARGE SCALE GENOMIC DNA]</scope>
</reference>
<evidence type="ECO:0000313" key="8">
    <source>
        <dbReference type="Proteomes" id="UP001632038"/>
    </source>
</evidence>
<keyword evidence="5" id="KW-0539">Nucleus</keyword>
<dbReference type="PRINTS" id="PR00404">
    <property type="entry name" value="MADSDOMAIN"/>
</dbReference>
<feature type="domain" description="MADS-box" evidence="6">
    <location>
        <begin position="42"/>
        <end position="102"/>
    </location>
</feature>
<evidence type="ECO:0000313" key="7">
    <source>
        <dbReference type="EMBL" id="KAL3614486.1"/>
    </source>
</evidence>
<dbReference type="SUPFAM" id="SSF55455">
    <property type="entry name" value="SRF-like"/>
    <property type="match status" value="1"/>
</dbReference>
<accession>A0ABD3BBK9</accession>
<proteinExistence type="predicted"/>
<sequence length="158" mass="18274">MGTRSILYIYEFFLFGPYFSEKHDESIHFNCTAVAQSHKQSRGRLSIPARRIKNQDNMYATFSKRRSGLYKKASELSTLFDADVGLTILSPINNPFFFGIQTNCKITRGIFHYLNTQLCAMLDEKEIAKPKRRQVDGVDRTQAKGWRENIPIESLNKE</sequence>
<comment type="caution">
    <text evidence="7">The sequence shown here is derived from an EMBL/GenBank/DDBJ whole genome shotgun (WGS) entry which is preliminary data.</text>
</comment>
<dbReference type="Gene3D" id="3.40.1810.10">
    <property type="entry name" value="Transcription factor, MADS-box"/>
    <property type="match status" value="1"/>
</dbReference>
<evidence type="ECO:0000256" key="2">
    <source>
        <dbReference type="ARBA" id="ARBA00023015"/>
    </source>
</evidence>
<keyword evidence="8" id="KW-1185">Reference proteome</keyword>
<evidence type="ECO:0000256" key="4">
    <source>
        <dbReference type="ARBA" id="ARBA00023163"/>
    </source>
</evidence>
<name>A0ABD3BBK9_9LAMI</name>
<protein>
    <recommendedName>
        <fullName evidence="6">MADS-box domain-containing protein</fullName>
    </recommendedName>
</protein>